<keyword evidence="3" id="KW-0378">Hydrolase</keyword>
<dbReference type="GO" id="GO:0016810">
    <property type="term" value="F:hydrolase activity, acting on carbon-nitrogen (but not peptide) bonds"/>
    <property type="evidence" value="ECO:0007669"/>
    <property type="project" value="InterPro"/>
</dbReference>
<reference evidence="3 4" key="1">
    <citation type="submission" date="2019-06" db="EMBL/GenBank/DDBJ databases">
        <title>Complete genome sequence of Antarcticibacterium flavum KCTC 52984T from an Antarctic marine sediment.</title>
        <authorList>
            <person name="Lee Y.M."/>
            <person name="Shin S.C."/>
        </authorList>
    </citation>
    <scope>NUCLEOTIDE SEQUENCE [LARGE SCALE GENOMIC DNA]</scope>
    <source>
        <strain evidence="3 4">KCTC 52984</strain>
    </source>
</reference>
<evidence type="ECO:0000313" key="3">
    <source>
        <dbReference type="EMBL" id="QCY68185.1"/>
    </source>
</evidence>
<feature type="domain" description="Amidohydrolase-related" evidence="2">
    <location>
        <begin position="91"/>
        <end position="433"/>
    </location>
</feature>
<organism evidence="3 4">
    <name type="scientific">Antarcticibacterium flavum</name>
    <dbReference type="NCBI Taxonomy" id="2058175"/>
    <lineage>
        <taxon>Bacteria</taxon>
        <taxon>Pseudomonadati</taxon>
        <taxon>Bacteroidota</taxon>
        <taxon>Flavobacteriia</taxon>
        <taxon>Flavobacteriales</taxon>
        <taxon>Flavobacteriaceae</taxon>
        <taxon>Antarcticibacterium</taxon>
    </lineage>
</organism>
<dbReference type="InterPro" id="IPR032466">
    <property type="entry name" value="Metal_Hydrolase"/>
</dbReference>
<keyword evidence="1" id="KW-0732">Signal</keyword>
<feature type="signal peptide" evidence="1">
    <location>
        <begin position="1"/>
        <end position="31"/>
    </location>
</feature>
<evidence type="ECO:0000259" key="2">
    <source>
        <dbReference type="Pfam" id="PF01979"/>
    </source>
</evidence>
<dbReference type="InterPro" id="IPR050287">
    <property type="entry name" value="MTA/SAH_deaminase"/>
</dbReference>
<dbReference type="SUPFAM" id="SSF51338">
    <property type="entry name" value="Composite domain of metallo-dependent hydrolases"/>
    <property type="match status" value="1"/>
</dbReference>
<evidence type="ECO:0000256" key="1">
    <source>
        <dbReference type="SAM" id="SignalP"/>
    </source>
</evidence>
<dbReference type="InterPro" id="IPR006680">
    <property type="entry name" value="Amidohydro-rel"/>
</dbReference>
<protein>
    <submittedName>
        <fullName evidence="3">Amidohydrolase family protein</fullName>
    </submittedName>
</protein>
<dbReference type="InterPro" id="IPR006311">
    <property type="entry name" value="TAT_signal"/>
</dbReference>
<name>A0A5B7WYY4_9FLAO</name>
<dbReference type="RefSeq" id="WP_139064761.1">
    <property type="nucleotide sequence ID" value="NZ_CP040812.1"/>
</dbReference>
<dbReference type="KEGG" id="afla:FHG64_01550"/>
<dbReference type="AlphaFoldDB" id="A0A5B7WYY4"/>
<dbReference type="SUPFAM" id="SSF51556">
    <property type="entry name" value="Metallo-dependent hydrolases"/>
    <property type="match status" value="1"/>
</dbReference>
<dbReference type="Pfam" id="PF01979">
    <property type="entry name" value="Amidohydro_1"/>
    <property type="match status" value="1"/>
</dbReference>
<dbReference type="PANTHER" id="PTHR43794">
    <property type="entry name" value="AMINOHYDROLASE SSNA-RELATED"/>
    <property type="match status" value="1"/>
</dbReference>
<dbReference type="EMBL" id="CP040812">
    <property type="protein sequence ID" value="QCY68185.1"/>
    <property type="molecule type" value="Genomic_DNA"/>
</dbReference>
<dbReference type="PANTHER" id="PTHR43794:SF5">
    <property type="entry name" value="CHLOROHYDROLASE FAMILY PROTEIN"/>
    <property type="match status" value="1"/>
</dbReference>
<sequence>MIFPRRDFLKKTGLLAAAGMIPGSLSSFSPAAVPLQQNRSFLINNAHILTMDPTLGEVKGSILVENGEIKAVGEKLSTPGGIHQIDGSNCIVMPGFIDCHWHLWTSLLRSMSGNTEETGYFPMTARYSKHYTVQDMAVATRYAAAEAIFSGITTVTDYNHNARGVEYVMAGCEVLADMGLRARVEYSGYRNRPADKPTDFEGIGEVLQQLLNNEKFELLKLGLGSRGAGYKDLENDWRRARELGMGISIHASSNREQVGQIMQLHNRGLLGKDINIIHGNAITSEELDAVAKAGASVTMTPFSEMRIGFGLPPQNKLIKAGINTSLGVDTTALSGNADFFGIMKVIQNLANAVAEDEFFLSSQQVLEMATINAARTLGIDHITGSLIPGKRADLIMLRRNDLNFSTGNREKNLMIEASQPQNVDLVAIDGKILKENGLLLATDVKGLVNEAEEAFHRIHREANR</sequence>
<feature type="chain" id="PRO_5022949219" evidence="1">
    <location>
        <begin position="32"/>
        <end position="464"/>
    </location>
</feature>
<evidence type="ECO:0000313" key="4">
    <source>
        <dbReference type="Proteomes" id="UP000309016"/>
    </source>
</evidence>
<dbReference type="InterPro" id="IPR011059">
    <property type="entry name" value="Metal-dep_hydrolase_composite"/>
</dbReference>
<gene>
    <name evidence="3" type="ORF">FHG64_01550</name>
</gene>
<dbReference type="Proteomes" id="UP000309016">
    <property type="component" value="Chromosome"/>
</dbReference>
<keyword evidence="4" id="KW-1185">Reference proteome</keyword>
<accession>A0A5B7WYY4</accession>
<dbReference type="OrthoDB" id="9797498at2"/>
<dbReference type="Gene3D" id="3.20.20.140">
    <property type="entry name" value="Metal-dependent hydrolases"/>
    <property type="match status" value="1"/>
</dbReference>
<dbReference type="PROSITE" id="PS51318">
    <property type="entry name" value="TAT"/>
    <property type="match status" value="1"/>
</dbReference>
<proteinExistence type="predicted"/>
<dbReference type="Gene3D" id="2.30.40.10">
    <property type="entry name" value="Urease, subunit C, domain 1"/>
    <property type="match status" value="1"/>
</dbReference>